<protein>
    <submittedName>
        <fullName evidence="2">Uncharacterized protein</fullName>
    </submittedName>
</protein>
<dbReference type="EMBL" id="BMAT01011752">
    <property type="protein sequence ID" value="GFR78464.1"/>
    <property type="molecule type" value="Genomic_DNA"/>
</dbReference>
<organism evidence="2 3">
    <name type="scientific">Elysia marginata</name>
    <dbReference type="NCBI Taxonomy" id="1093978"/>
    <lineage>
        <taxon>Eukaryota</taxon>
        <taxon>Metazoa</taxon>
        <taxon>Spiralia</taxon>
        <taxon>Lophotrochozoa</taxon>
        <taxon>Mollusca</taxon>
        <taxon>Gastropoda</taxon>
        <taxon>Heterobranchia</taxon>
        <taxon>Euthyneura</taxon>
        <taxon>Panpulmonata</taxon>
        <taxon>Sacoglossa</taxon>
        <taxon>Placobranchoidea</taxon>
        <taxon>Plakobranchidae</taxon>
        <taxon>Elysia</taxon>
    </lineage>
</organism>
<evidence type="ECO:0000256" key="1">
    <source>
        <dbReference type="SAM" id="MobiDB-lite"/>
    </source>
</evidence>
<feature type="region of interest" description="Disordered" evidence="1">
    <location>
        <begin position="86"/>
        <end position="108"/>
    </location>
</feature>
<name>A0AAV4FYW5_9GAST</name>
<accession>A0AAV4FYW5</accession>
<dbReference type="Proteomes" id="UP000762676">
    <property type="component" value="Unassembled WGS sequence"/>
</dbReference>
<keyword evidence="3" id="KW-1185">Reference proteome</keyword>
<sequence length="132" mass="14468">MRDDPWRCDIQGGVRTVMDGGSESCPERSPSGRASLSTLSMVTALTRRLNPQTPPQSKRLTLLLPFLDSQPGLTDLWEVEIRERSESVGGASSVTIQESSESLNTRPGRWSSDFPELVLFTECLISQVDGAT</sequence>
<comment type="caution">
    <text evidence="2">The sequence shown here is derived from an EMBL/GenBank/DDBJ whole genome shotgun (WGS) entry which is preliminary data.</text>
</comment>
<evidence type="ECO:0000313" key="3">
    <source>
        <dbReference type="Proteomes" id="UP000762676"/>
    </source>
</evidence>
<proteinExistence type="predicted"/>
<feature type="compositionally biased region" description="Polar residues" evidence="1">
    <location>
        <begin position="90"/>
        <end position="105"/>
    </location>
</feature>
<evidence type="ECO:0000313" key="2">
    <source>
        <dbReference type="EMBL" id="GFR78464.1"/>
    </source>
</evidence>
<dbReference type="AlphaFoldDB" id="A0AAV4FYW5"/>
<reference evidence="2 3" key="1">
    <citation type="journal article" date="2021" name="Elife">
        <title>Chloroplast acquisition without the gene transfer in kleptoplastic sea slugs, Plakobranchus ocellatus.</title>
        <authorList>
            <person name="Maeda T."/>
            <person name="Takahashi S."/>
            <person name="Yoshida T."/>
            <person name="Shimamura S."/>
            <person name="Takaki Y."/>
            <person name="Nagai Y."/>
            <person name="Toyoda A."/>
            <person name="Suzuki Y."/>
            <person name="Arimoto A."/>
            <person name="Ishii H."/>
            <person name="Satoh N."/>
            <person name="Nishiyama T."/>
            <person name="Hasebe M."/>
            <person name="Maruyama T."/>
            <person name="Minagawa J."/>
            <person name="Obokata J."/>
            <person name="Shigenobu S."/>
        </authorList>
    </citation>
    <scope>NUCLEOTIDE SEQUENCE [LARGE SCALE GENOMIC DNA]</scope>
</reference>
<gene>
    <name evidence="2" type="ORF">ElyMa_005850000</name>
</gene>